<dbReference type="AlphaFoldDB" id="C4K5N4"/>
<sequence>MNSEENNMADSTVSINLEKSSEDLRKDPGMIKAMNAIIADTGGDTYIKAHTDAFAQKIITSEAQYKTHLNALEKAPSDPVALSNVQRSLSALQMMINAQTNAIKKFTDNAMAIINNFR</sequence>
<dbReference type="Pfam" id="PF09392">
    <property type="entry name" value="T3SS_needle_F"/>
    <property type="match status" value="1"/>
</dbReference>
<dbReference type="InterPro" id="IPR021123">
    <property type="entry name" value="T3SS_needle-like"/>
</dbReference>
<feature type="region of interest" description="Disordered" evidence="1">
    <location>
        <begin position="1"/>
        <end position="21"/>
    </location>
</feature>
<dbReference type="GO" id="GO:0015031">
    <property type="term" value="P:protein transport"/>
    <property type="evidence" value="ECO:0007669"/>
    <property type="project" value="InterPro"/>
</dbReference>
<reference evidence="2 3" key="1">
    <citation type="journal article" date="2009" name="Proc. Natl. Acad. Sci. U.S.A.">
        <title>Hamiltonella defensa, genome evolution of protective bacterial endosymbiont from pathogenic ancestors.</title>
        <authorList>
            <person name="Degnan P.H."/>
            <person name="Yu Y."/>
            <person name="Sisneros N."/>
            <person name="Wing R.A."/>
            <person name="Moran N.A."/>
        </authorList>
    </citation>
    <scope>NUCLEOTIDE SEQUENCE [LARGE SCALE GENOMIC DNA]</scope>
    <source>
        <strain evidence="3">5AT</strain>
    </source>
</reference>
<dbReference type="InterPro" id="IPR037203">
    <property type="entry name" value="T3SS_needle-like_sf"/>
</dbReference>
<proteinExistence type="predicted"/>
<evidence type="ECO:0000313" key="2">
    <source>
        <dbReference type="EMBL" id="ACQ67877.1"/>
    </source>
</evidence>
<dbReference type="KEGG" id="hde:HDEF_1218"/>
<dbReference type="Proteomes" id="UP000002334">
    <property type="component" value="Chromosome"/>
</dbReference>
<dbReference type="EMBL" id="CP001277">
    <property type="protein sequence ID" value="ACQ67877.1"/>
    <property type="molecule type" value="Genomic_DNA"/>
</dbReference>
<gene>
    <name evidence="2" type="ordered locus">HDEF_1218</name>
</gene>
<dbReference type="HOGENOM" id="CLU_2069852_0_0_6"/>
<evidence type="ECO:0000256" key="1">
    <source>
        <dbReference type="SAM" id="MobiDB-lite"/>
    </source>
</evidence>
<feature type="compositionally biased region" description="Polar residues" evidence="1">
    <location>
        <begin position="1"/>
        <end position="18"/>
    </location>
</feature>
<dbReference type="Gene3D" id="1.20.58.90">
    <property type="match status" value="1"/>
</dbReference>
<keyword evidence="3" id="KW-1185">Reference proteome</keyword>
<organism evidence="2 3">
    <name type="scientific">Hamiltonella defensa subsp. Acyrthosiphon pisum (strain 5AT)</name>
    <dbReference type="NCBI Taxonomy" id="572265"/>
    <lineage>
        <taxon>Bacteria</taxon>
        <taxon>Pseudomonadati</taxon>
        <taxon>Pseudomonadota</taxon>
        <taxon>Gammaproteobacteria</taxon>
        <taxon>Enterobacterales</taxon>
        <taxon>Enterobacteriaceae</taxon>
        <taxon>aphid secondary symbionts</taxon>
        <taxon>Candidatus Williamhamiltonella</taxon>
    </lineage>
</organism>
<dbReference type="SUPFAM" id="SSF140129">
    <property type="entry name" value="MxiH-like"/>
    <property type="match status" value="1"/>
</dbReference>
<name>C4K5N4_HAMD5</name>
<evidence type="ECO:0000313" key="3">
    <source>
        <dbReference type="Proteomes" id="UP000002334"/>
    </source>
</evidence>
<protein>
    <submittedName>
        <fullName evidence="2">Type III secretion needle protein</fullName>
    </submittedName>
</protein>
<accession>C4K5N4</accession>
<dbReference type="STRING" id="572265.HDEF_1218"/>